<evidence type="ECO:0000256" key="4">
    <source>
        <dbReference type="ARBA" id="ARBA00022490"/>
    </source>
</evidence>
<keyword evidence="8" id="KW-0131">Cell cycle</keyword>
<dbReference type="PANTHER" id="PTHR12786">
    <property type="entry name" value="SPLICING FACTOR SF3A-RELATED"/>
    <property type="match status" value="1"/>
</dbReference>
<sequence length="269" mass="29551">MASPVTILINTLDGKTLAFPSAKDAPISEIHSTLSSRLEWTHSSPYILTTTNRRIVSSWSTAPTSTLLSSESDTFLPLRLTVPLCGGKGGFGSILRAQGGRMSSRKKQGEQNGSSRNLDGRRLRTVAEAKALAEYLASKPEMERKEREEKRKRWEDIVASTERKQEELRSGRGRLDAGFLEGKEEAEQKTREAIEAMLRAEGRGSSEEGEASDEQASGSSSSKPAVAPRAMYGWEDEDDEFMSDSEEEEEVSEEDVKPAYEGKGKGKAV</sequence>
<dbReference type="GeneID" id="54550655"/>
<dbReference type="PANTHER" id="PTHR12786:SF1">
    <property type="entry name" value="SPLICING REGULATOR SDE2"/>
    <property type="match status" value="1"/>
</dbReference>
<keyword evidence="4" id="KW-0963">Cytoplasm</keyword>
<dbReference type="Pfam" id="PF22782">
    <property type="entry name" value="SDE2"/>
    <property type="match status" value="1"/>
</dbReference>
<dbReference type="Pfam" id="PF13019">
    <property type="entry name" value="Sde2_N_Ubi_yeast"/>
    <property type="match status" value="1"/>
</dbReference>
<evidence type="ECO:0000256" key="8">
    <source>
        <dbReference type="ARBA" id="ARBA00023306"/>
    </source>
</evidence>
<evidence type="ECO:0000313" key="13">
    <source>
        <dbReference type="Proteomes" id="UP000800097"/>
    </source>
</evidence>
<gene>
    <name evidence="12" type="ORF">EI97DRAFT_429607</name>
</gene>
<dbReference type="GO" id="GO:0005737">
    <property type="term" value="C:cytoplasm"/>
    <property type="evidence" value="ECO:0007669"/>
    <property type="project" value="UniProtKB-SubCell"/>
</dbReference>
<evidence type="ECO:0000256" key="3">
    <source>
        <dbReference type="ARBA" id="ARBA00008726"/>
    </source>
</evidence>
<keyword evidence="7" id="KW-0539">Nucleus</keyword>
<feature type="domain" description="SDE2-like" evidence="11">
    <location>
        <begin position="86"/>
        <end position="195"/>
    </location>
</feature>
<keyword evidence="5" id="KW-0507">mRNA processing</keyword>
<comment type="subcellular location">
    <subcellularLocation>
        <location evidence="2">Cytoplasm</location>
    </subcellularLocation>
    <subcellularLocation>
        <location evidence="1">Nucleus</location>
    </subcellularLocation>
</comment>
<keyword evidence="13" id="KW-1185">Reference proteome</keyword>
<evidence type="ECO:0000256" key="6">
    <source>
        <dbReference type="ARBA" id="ARBA00023187"/>
    </source>
</evidence>
<dbReference type="OrthoDB" id="547031at2759"/>
<feature type="domain" description="Sde2 ubiquitin" evidence="10">
    <location>
        <begin position="5"/>
        <end position="85"/>
    </location>
</feature>
<evidence type="ECO:0000256" key="1">
    <source>
        <dbReference type="ARBA" id="ARBA00004123"/>
    </source>
</evidence>
<organism evidence="12 13">
    <name type="scientific">Westerdykella ornata</name>
    <dbReference type="NCBI Taxonomy" id="318751"/>
    <lineage>
        <taxon>Eukaryota</taxon>
        <taxon>Fungi</taxon>
        <taxon>Dikarya</taxon>
        <taxon>Ascomycota</taxon>
        <taxon>Pezizomycotina</taxon>
        <taxon>Dothideomycetes</taxon>
        <taxon>Pleosporomycetidae</taxon>
        <taxon>Pleosporales</taxon>
        <taxon>Sporormiaceae</taxon>
        <taxon>Westerdykella</taxon>
    </lineage>
</organism>
<dbReference type="GO" id="GO:0005634">
    <property type="term" value="C:nucleus"/>
    <property type="evidence" value="ECO:0007669"/>
    <property type="project" value="UniProtKB-SubCell"/>
</dbReference>
<feature type="region of interest" description="Disordered" evidence="9">
    <location>
        <begin position="95"/>
        <end position="122"/>
    </location>
</feature>
<dbReference type="EMBL" id="ML986484">
    <property type="protein sequence ID" value="KAF2281604.1"/>
    <property type="molecule type" value="Genomic_DNA"/>
</dbReference>
<evidence type="ECO:0000313" key="12">
    <source>
        <dbReference type="EMBL" id="KAF2281604.1"/>
    </source>
</evidence>
<feature type="compositionally biased region" description="Basic and acidic residues" evidence="9">
    <location>
        <begin position="194"/>
        <end position="206"/>
    </location>
</feature>
<proteinExistence type="inferred from homology"/>
<dbReference type="GO" id="GO:0006397">
    <property type="term" value="P:mRNA processing"/>
    <property type="evidence" value="ECO:0007669"/>
    <property type="project" value="UniProtKB-KW"/>
</dbReference>
<keyword evidence="6" id="KW-0508">mRNA splicing</keyword>
<evidence type="ECO:0000256" key="9">
    <source>
        <dbReference type="SAM" id="MobiDB-lite"/>
    </source>
</evidence>
<name>A0A6A6JZE2_WESOR</name>
<evidence type="ECO:0000259" key="11">
    <source>
        <dbReference type="Pfam" id="PF22782"/>
    </source>
</evidence>
<reference evidence="12" key="1">
    <citation type="journal article" date="2020" name="Stud. Mycol.">
        <title>101 Dothideomycetes genomes: a test case for predicting lifestyles and emergence of pathogens.</title>
        <authorList>
            <person name="Haridas S."/>
            <person name="Albert R."/>
            <person name="Binder M."/>
            <person name="Bloem J."/>
            <person name="Labutti K."/>
            <person name="Salamov A."/>
            <person name="Andreopoulos B."/>
            <person name="Baker S."/>
            <person name="Barry K."/>
            <person name="Bills G."/>
            <person name="Bluhm B."/>
            <person name="Cannon C."/>
            <person name="Castanera R."/>
            <person name="Culley D."/>
            <person name="Daum C."/>
            <person name="Ezra D."/>
            <person name="Gonzalez J."/>
            <person name="Henrissat B."/>
            <person name="Kuo A."/>
            <person name="Liang C."/>
            <person name="Lipzen A."/>
            <person name="Lutzoni F."/>
            <person name="Magnuson J."/>
            <person name="Mondo S."/>
            <person name="Nolan M."/>
            <person name="Ohm R."/>
            <person name="Pangilinan J."/>
            <person name="Park H.-J."/>
            <person name="Ramirez L."/>
            <person name="Alfaro M."/>
            <person name="Sun H."/>
            <person name="Tritt A."/>
            <person name="Yoshinaga Y."/>
            <person name="Zwiers L.-H."/>
            <person name="Turgeon B."/>
            <person name="Goodwin S."/>
            <person name="Spatafora J."/>
            <person name="Crous P."/>
            <person name="Grigoriev I."/>
        </authorList>
    </citation>
    <scope>NUCLEOTIDE SEQUENCE</scope>
    <source>
        <strain evidence="12">CBS 379.55</strain>
    </source>
</reference>
<feature type="compositionally biased region" description="Acidic residues" evidence="9">
    <location>
        <begin position="234"/>
        <end position="253"/>
    </location>
</feature>
<dbReference type="InterPro" id="IPR051421">
    <property type="entry name" value="RNA_Proc_DNA_Dmg_Regulator"/>
</dbReference>
<feature type="region of interest" description="Disordered" evidence="9">
    <location>
        <begin position="194"/>
        <end position="269"/>
    </location>
</feature>
<protein>
    <submittedName>
        <fullName evidence="12">Uncharacterized protein</fullName>
    </submittedName>
</protein>
<evidence type="ECO:0000259" key="10">
    <source>
        <dbReference type="Pfam" id="PF13019"/>
    </source>
</evidence>
<dbReference type="GO" id="GO:0008380">
    <property type="term" value="P:RNA splicing"/>
    <property type="evidence" value="ECO:0007669"/>
    <property type="project" value="UniProtKB-KW"/>
</dbReference>
<dbReference type="AlphaFoldDB" id="A0A6A6JZE2"/>
<dbReference type="InterPro" id="IPR053822">
    <property type="entry name" value="SDE2-like_dom"/>
</dbReference>
<dbReference type="RefSeq" id="XP_033659141.1">
    <property type="nucleotide sequence ID" value="XM_033797480.1"/>
</dbReference>
<dbReference type="Proteomes" id="UP000800097">
    <property type="component" value="Unassembled WGS sequence"/>
</dbReference>
<evidence type="ECO:0000256" key="5">
    <source>
        <dbReference type="ARBA" id="ARBA00022664"/>
    </source>
</evidence>
<feature type="compositionally biased region" description="Basic and acidic residues" evidence="9">
    <location>
        <begin position="254"/>
        <end position="269"/>
    </location>
</feature>
<evidence type="ECO:0000256" key="2">
    <source>
        <dbReference type="ARBA" id="ARBA00004496"/>
    </source>
</evidence>
<dbReference type="InterPro" id="IPR024974">
    <property type="entry name" value="Sde2_N"/>
</dbReference>
<accession>A0A6A6JZE2</accession>
<evidence type="ECO:0000256" key="7">
    <source>
        <dbReference type="ARBA" id="ARBA00023242"/>
    </source>
</evidence>
<comment type="similarity">
    <text evidence="3">Belongs to the SDE2 family.</text>
</comment>